<dbReference type="HOGENOM" id="CLU_2832913_0_0_1"/>
<protein>
    <submittedName>
        <fullName evidence="1">Uncharacterized protein</fullName>
    </submittedName>
</protein>
<sequence>MVHGPIFVYPLNLRLSSLFPSTQLNVDVLSYRVADQTNSDPVSEIHELTSSVNISVGGWEGMIARI</sequence>
<dbReference type="Proteomes" id="UP000054485">
    <property type="component" value="Unassembled WGS sequence"/>
</dbReference>
<dbReference type="EMBL" id="KN835217">
    <property type="protein sequence ID" value="KIK43243.1"/>
    <property type="molecule type" value="Genomic_DNA"/>
</dbReference>
<accession>A0A0D0BJ22</accession>
<dbReference type="InParanoid" id="A0A0D0BJ22"/>
<gene>
    <name evidence="1" type="ORF">CY34DRAFT_803999</name>
</gene>
<reference evidence="2" key="2">
    <citation type="submission" date="2015-01" db="EMBL/GenBank/DDBJ databases">
        <title>Evolutionary Origins and Diversification of the Mycorrhizal Mutualists.</title>
        <authorList>
            <consortium name="DOE Joint Genome Institute"/>
            <consortium name="Mycorrhizal Genomics Consortium"/>
            <person name="Kohler A."/>
            <person name="Kuo A."/>
            <person name="Nagy L.G."/>
            <person name="Floudas D."/>
            <person name="Copeland A."/>
            <person name="Barry K.W."/>
            <person name="Cichocki N."/>
            <person name="Veneault-Fourrey C."/>
            <person name="LaButti K."/>
            <person name="Lindquist E.A."/>
            <person name="Lipzen A."/>
            <person name="Lundell T."/>
            <person name="Morin E."/>
            <person name="Murat C."/>
            <person name="Riley R."/>
            <person name="Ohm R."/>
            <person name="Sun H."/>
            <person name="Tunlid A."/>
            <person name="Henrissat B."/>
            <person name="Grigoriev I.V."/>
            <person name="Hibbett D.S."/>
            <person name="Martin F."/>
        </authorList>
    </citation>
    <scope>NUCLEOTIDE SEQUENCE [LARGE SCALE GENOMIC DNA]</scope>
    <source>
        <strain evidence="2">UH-Slu-Lm8-n1</strain>
    </source>
</reference>
<dbReference type="AlphaFoldDB" id="A0A0D0BJ22"/>
<proteinExistence type="predicted"/>
<keyword evidence="2" id="KW-1185">Reference proteome</keyword>
<organism evidence="1 2">
    <name type="scientific">Suillus luteus UH-Slu-Lm8-n1</name>
    <dbReference type="NCBI Taxonomy" id="930992"/>
    <lineage>
        <taxon>Eukaryota</taxon>
        <taxon>Fungi</taxon>
        <taxon>Dikarya</taxon>
        <taxon>Basidiomycota</taxon>
        <taxon>Agaricomycotina</taxon>
        <taxon>Agaricomycetes</taxon>
        <taxon>Agaricomycetidae</taxon>
        <taxon>Boletales</taxon>
        <taxon>Suillineae</taxon>
        <taxon>Suillaceae</taxon>
        <taxon>Suillus</taxon>
    </lineage>
</organism>
<evidence type="ECO:0000313" key="1">
    <source>
        <dbReference type="EMBL" id="KIK43243.1"/>
    </source>
</evidence>
<evidence type="ECO:0000313" key="2">
    <source>
        <dbReference type="Proteomes" id="UP000054485"/>
    </source>
</evidence>
<name>A0A0D0BJ22_9AGAM</name>
<reference evidence="1 2" key="1">
    <citation type="submission" date="2014-04" db="EMBL/GenBank/DDBJ databases">
        <authorList>
            <consortium name="DOE Joint Genome Institute"/>
            <person name="Kuo A."/>
            <person name="Ruytinx J."/>
            <person name="Rineau F."/>
            <person name="Colpaert J."/>
            <person name="Kohler A."/>
            <person name="Nagy L.G."/>
            <person name="Floudas D."/>
            <person name="Copeland A."/>
            <person name="Barry K.W."/>
            <person name="Cichocki N."/>
            <person name="Veneault-Fourrey C."/>
            <person name="LaButti K."/>
            <person name="Lindquist E.A."/>
            <person name="Lipzen A."/>
            <person name="Lundell T."/>
            <person name="Morin E."/>
            <person name="Murat C."/>
            <person name="Sun H."/>
            <person name="Tunlid A."/>
            <person name="Henrissat B."/>
            <person name="Grigoriev I.V."/>
            <person name="Hibbett D.S."/>
            <person name="Martin F."/>
            <person name="Nordberg H.P."/>
            <person name="Cantor M.N."/>
            <person name="Hua S.X."/>
        </authorList>
    </citation>
    <scope>NUCLEOTIDE SEQUENCE [LARGE SCALE GENOMIC DNA]</scope>
    <source>
        <strain evidence="1 2">UH-Slu-Lm8-n1</strain>
    </source>
</reference>